<keyword evidence="3" id="KW-1185">Reference proteome</keyword>
<dbReference type="SUPFAM" id="SSF142433">
    <property type="entry name" value="CinA-like"/>
    <property type="match status" value="1"/>
</dbReference>
<evidence type="ECO:0000313" key="3">
    <source>
        <dbReference type="Proteomes" id="UP000094291"/>
    </source>
</evidence>
<organism evidence="2 3">
    <name type="scientific">Terasakiispira papahanaumokuakeensis</name>
    <dbReference type="NCBI Taxonomy" id="197479"/>
    <lineage>
        <taxon>Bacteria</taxon>
        <taxon>Pseudomonadati</taxon>
        <taxon>Pseudomonadota</taxon>
        <taxon>Gammaproteobacteria</taxon>
        <taxon>Oceanospirillales</taxon>
        <taxon>Terasakiispira</taxon>
    </lineage>
</organism>
<sequence>MYFEHASIQSALDQLFETLNQVDPEGTDWQIGTAESCTGGLVAAALTDRAGSSTWIDGGVVSYSNEAKMSWLEVPEATLNTHGAVSEPVARAMVSGVCQHRGLNLAVAISGIAGPGGGTETKPVGTVWLAWGNTENQTTHCYHFDGDRQAVRLQALEAALTGLIQWIQHATQRPSPTENH</sequence>
<accession>A0A1E2V686</accession>
<dbReference type="EMBL" id="MDTQ01000001">
    <property type="protein sequence ID" value="ODC02528.1"/>
    <property type="molecule type" value="Genomic_DNA"/>
</dbReference>
<gene>
    <name evidence="2" type="ORF">BFW38_02180</name>
</gene>
<feature type="domain" description="CinA C-terminal" evidence="1">
    <location>
        <begin position="27"/>
        <end position="165"/>
    </location>
</feature>
<dbReference type="AlphaFoldDB" id="A0A1E2V686"/>
<evidence type="ECO:0000259" key="1">
    <source>
        <dbReference type="Pfam" id="PF02464"/>
    </source>
</evidence>
<dbReference type="Pfam" id="PF02464">
    <property type="entry name" value="CinA"/>
    <property type="match status" value="1"/>
</dbReference>
<dbReference type="NCBIfam" id="TIGR00199">
    <property type="entry name" value="PncC_domain"/>
    <property type="match status" value="1"/>
</dbReference>
<dbReference type="RefSeq" id="WP_068996913.1">
    <property type="nucleotide sequence ID" value="NZ_MDTQ01000001.1"/>
</dbReference>
<dbReference type="Gene3D" id="3.90.950.20">
    <property type="entry name" value="CinA-like"/>
    <property type="match status" value="1"/>
</dbReference>
<dbReference type="InterPro" id="IPR008136">
    <property type="entry name" value="CinA_C"/>
</dbReference>
<dbReference type="Proteomes" id="UP000094291">
    <property type="component" value="Unassembled WGS sequence"/>
</dbReference>
<proteinExistence type="predicted"/>
<evidence type="ECO:0000313" key="2">
    <source>
        <dbReference type="EMBL" id="ODC02528.1"/>
    </source>
</evidence>
<protein>
    <recommendedName>
        <fullName evidence="1">CinA C-terminal domain-containing protein</fullName>
    </recommendedName>
</protein>
<dbReference type="OrthoDB" id="9801454at2"/>
<reference evidence="2 3" key="1">
    <citation type="submission" date="2016-08" db="EMBL/GenBank/DDBJ databases">
        <authorList>
            <person name="Seilhamer J.J."/>
        </authorList>
    </citation>
    <scope>NUCLEOTIDE SEQUENCE [LARGE SCALE GENOMIC DNA]</scope>
    <source>
        <strain evidence="2 3">PH27A</strain>
    </source>
</reference>
<comment type="caution">
    <text evidence="2">The sequence shown here is derived from an EMBL/GenBank/DDBJ whole genome shotgun (WGS) entry which is preliminary data.</text>
</comment>
<dbReference type="STRING" id="197479.BFW38_02180"/>
<dbReference type="InterPro" id="IPR036653">
    <property type="entry name" value="CinA-like_C"/>
</dbReference>
<name>A0A1E2V686_9GAMM</name>